<keyword evidence="1" id="KW-1133">Transmembrane helix</keyword>
<dbReference type="PANTHER" id="PTHR38457:SF1">
    <property type="entry name" value="REGULATOR ABRB-RELATED"/>
    <property type="match status" value="1"/>
</dbReference>
<protein>
    <submittedName>
        <fullName evidence="2">AbrB family transcriptional regulator</fullName>
    </submittedName>
</protein>
<dbReference type="NCBIfam" id="TIGR03082">
    <property type="entry name" value="Gneg_AbrB_dup"/>
    <property type="match status" value="1"/>
</dbReference>
<feature type="transmembrane region" description="Helical" evidence="1">
    <location>
        <begin position="134"/>
        <end position="154"/>
    </location>
</feature>
<evidence type="ECO:0000313" key="2">
    <source>
        <dbReference type="EMBL" id="RRJ84197.1"/>
    </source>
</evidence>
<feature type="transmembrane region" description="Helical" evidence="1">
    <location>
        <begin position="74"/>
        <end position="94"/>
    </location>
</feature>
<reference evidence="2 3" key="2">
    <citation type="submission" date="2018-12" db="EMBL/GenBank/DDBJ databases">
        <title>Simiduia agarivorans gen. nov., sp. nov., a marine, agarolytic bacterium isolated from shallow coastal water from Keelung, Taiwan.</title>
        <authorList>
            <person name="Shieh W.Y."/>
        </authorList>
    </citation>
    <scope>NUCLEOTIDE SEQUENCE [LARGE SCALE GENOMIC DNA]</scope>
    <source>
        <strain evidence="2 3">GTF-13</strain>
    </source>
</reference>
<feature type="transmembrane region" description="Helical" evidence="1">
    <location>
        <begin position="192"/>
        <end position="212"/>
    </location>
</feature>
<evidence type="ECO:0000313" key="3">
    <source>
        <dbReference type="Proteomes" id="UP000280792"/>
    </source>
</evidence>
<proteinExistence type="predicted"/>
<sequence length="357" mass="38047">MERPPVTPQTADGTQPPTAPTRYRWILVTLATGVAGGALAQLLGLPSGWLLGPLFLVLAGVIGGLPLQMPSATAPLIGLLLGISIASSINHRLLEQLPHWGISLALMLLMLACLMSILYLYYRRRCLWRREDALLSAIPGNLAIIMMFALESGLRAERIAFVHSVRLIFLVSCLPLIFPLQPVATTGLEANIPSLTLLVTLVAAFLCGRLAAKLRAPAPMLVGGLLATLLARFGLGWEVSIPPLLFTFILLLLGTSLGARLAGIDLKAMIPVLGNALVGLVVTLCITTLFALLLSTLLGVPLLQALLAYAPGGIEVMIAIALSLDVDATFVAGHQITRMLLMSALLPLMLAWAQRYR</sequence>
<accession>A0A3P3VPB6</accession>
<dbReference type="RefSeq" id="WP_125014624.1">
    <property type="nucleotide sequence ID" value="NZ_QWEZ01000001.1"/>
</dbReference>
<dbReference type="Proteomes" id="UP000280792">
    <property type="component" value="Unassembled WGS sequence"/>
</dbReference>
<feature type="transmembrane region" description="Helical" evidence="1">
    <location>
        <begin position="160"/>
        <end position="180"/>
    </location>
</feature>
<comment type="caution">
    <text evidence="2">The sequence shown here is derived from an EMBL/GenBank/DDBJ whole genome shotgun (WGS) entry which is preliminary data.</text>
</comment>
<dbReference type="PANTHER" id="PTHR38457">
    <property type="entry name" value="REGULATOR ABRB-RELATED"/>
    <property type="match status" value="1"/>
</dbReference>
<evidence type="ECO:0000256" key="1">
    <source>
        <dbReference type="SAM" id="Phobius"/>
    </source>
</evidence>
<dbReference type="GO" id="GO:0010468">
    <property type="term" value="P:regulation of gene expression"/>
    <property type="evidence" value="ECO:0007669"/>
    <property type="project" value="InterPro"/>
</dbReference>
<dbReference type="GO" id="GO:0016020">
    <property type="term" value="C:membrane"/>
    <property type="evidence" value="ECO:0007669"/>
    <property type="project" value="InterPro"/>
</dbReference>
<keyword evidence="1" id="KW-0472">Membrane</keyword>
<dbReference type="AlphaFoldDB" id="A0A3P3VPB6"/>
<feature type="transmembrane region" description="Helical" evidence="1">
    <location>
        <begin position="25"/>
        <end position="43"/>
    </location>
</feature>
<reference evidence="2 3" key="1">
    <citation type="submission" date="2018-08" db="EMBL/GenBank/DDBJ databases">
        <authorList>
            <person name="Khan S.A."/>
        </authorList>
    </citation>
    <scope>NUCLEOTIDE SEQUENCE [LARGE SCALE GENOMIC DNA]</scope>
    <source>
        <strain evidence="2 3">GTF-13</strain>
    </source>
</reference>
<dbReference type="InterPro" id="IPR007820">
    <property type="entry name" value="AbrB_fam"/>
</dbReference>
<dbReference type="PIRSF" id="PIRSF038991">
    <property type="entry name" value="Protein_AbrB"/>
    <property type="match status" value="1"/>
</dbReference>
<gene>
    <name evidence="2" type="ORF">D0544_03530</name>
</gene>
<feature type="transmembrane region" description="Helical" evidence="1">
    <location>
        <begin position="100"/>
        <end position="122"/>
    </location>
</feature>
<keyword evidence="1" id="KW-0812">Transmembrane</keyword>
<dbReference type="EMBL" id="QWEZ01000001">
    <property type="protein sequence ID" value="RRJ84197.1"/>
    <property type="molecule type" value="Genomic_DNA"/>
</dbReference>
<name>A0A3P3VPB6_9GAMM</name>
<dbReference type="InterPro" id="IPR017516">
    <property type="entry name" value="AbrB_dup"/>
</dbReference>
<feature type="transmembrane region" description="Helical" evidence="1">
    <location>
        <begin position="244"/>
        <end position="262"/>
    </location>
</feature>
<keyword evidence="3" id="KW-1185">Reference proteome</keyword>
<organism evidence="2 3">
    <name type="scientific">Aestuariirhabdus litorea</name>
    <dbReference type="NCBI Taxonomy" id="2528527"/>
    <lineage>
        <taxon>Bacteria</taxon>
        <taxon>Pseudomonadati</taxon>
        <taxon>Pseudomonadota</taxon>
        <taxon>Gammaproteobacteria</taxon>
        <taxon>Oceanospirillales</taxon>
        <taxon>Aestuariirhabdaceae</taxon>
        <taxon>Aestuariirhabdus</taxon>
    </lineage>
</organism>
<dbReference type="Pfam" id="PF05145">
    <property type="entry name" value="AbrB"/>
    <property type="match status" value="1"/>
</dbReference>
<feature type="transmembrane region" description="Helical" evidence="1">
    <location>
        <begin position="306"/>
        <end position="324"/>
    </location>
</feature>
<feature type="transmembrane region" description="Helical" evidence="1">
    <location>
        <begin position="336"/>
        <end position="353"/>
    </location>
</feature>
<feature type="transmembrane region" description="Helical" evidence="1">
    <location>
        <begin position="268"/>
        <end position="294"/>
    </location>
</feature>